<keyword evidence="1" id="KW-0500">Molybdenum</keyword>
<dbReference type="Gene3D" id="3.30.365.10">
    <property type="entry name" value="Aldehyde oxidase/xanthine dehydrogenase, molybdopterin binding domain"/>
    <property type="match status" value="4"/>
</dbReference>
<accession>A0ABU0P123</accession>
<feature type="domain" description="Aldehyde oxidase/xanthine dehydrogenase a/b hammerhead" evidence="3">
    <location>
        <begin position="18"/>
        <end position="122"/>
    </location>
</feature>
<dbReference type="InterPro" id="IPR016208">
    <property type="entry name" value="Ald_Oxase/xanthine_DH-like"/>
</dbReference>
<protein>
    <submittedName>
        <fullName evidence="4">Xanthine dehydrogenase YagR molybdenum-binding subunit</fullName>
        <ecNumber evidence="4">1.17.1.4</ecNumber>
    </submittedName>
</protein>
<proteinExistence type="predicted"/>
<dbReference type="Proteomes" id="UP001230654">
    <property type="component" value="Unassembled WGS sequence"/>
</dbReference>
<dbReference type="SUPFAM" id="SSF56003">
    <property type="entry name" value="Molybdenum cofactor-binding domain"/>
    <property type="match status" value="1"/>
</dbReference>
<reference evidence="4 5" key="1">
    <citation type="submission" date="2023-07" db="EMBL/GenBank/DDBJ databases">
        <title>Comparative genomics of wheat-associated soil bacteria to identify genetic determinants of phenazine resistance.</title>
        <authorList>
            <person name="Mouncey N."/>
        </authorList>
    </citation>
    <scope>NUCLEOTIDE SEQUENCE [LARGE SCALE GENOMIC DNA]</scope>
    <source>
        <strain evidence="4 5">B2I6</strain>
    </source>
</reference>
<dbReference type="Pfam" id="PF02738">
    <property type="entry name" value="MoCoBD_1"/>
    <property type="match status" value="1"/>
</dbReference>
<dbReference type="InterPro" id="IPR037165">
    <property type="entry name" value="AldOxase/xan_DH_Mopterin-bd_sf"/>
</dbReference>
<evidence type="ECO:0000259" key="3">
    <source>
        <dbReference type="SMART" id="SM01008"/>
    </source>
</evidence>
<keyword evidence="2 4" id="KW-0560">Oxidoreductase</keyword>
<keyword evidence="5" id="KW-1185">Reference proteome</keyword>
<evidence type="ECO:0000313" key="5">
    <source>
        <dbReference type="Proteomes" id="UP001230654"/>
    </source>
</evidence>
<dbReference type="Gene3D" id="3.90.1170.50">
    <property type="entry name" value="Aldehyde oxidase/xanthine dehydrogenase, a/b hammerhead"/>
    <property type="match status" value="1"/>
</dbReference>
<evidence type="ECO:0000256" key="1">
    <source>
        <dbReference type="ARBA" id="ARBA00022505"/>
    </source>
</evidence>
<dbReference type="RefSeq" id="WP_307166800.1">
    <property type="nucleotide sequence ID" value="NZ_JAUSWV010000002.1"/>
</dbReference>
<dbReference type="InterPro" id="IPR008274">
    <property type="entry name" value="AldOxase/xan_DH_MoCoBD1"/>
</dbReference>
<dbReference type="EC" id="1.17.1.4" evidence="4"/>
<dbReference type="PANTHER" id="PTHR11908">
    <property type="entry name" value="XANTHINE DEHYDROGENASE"/>
    <property type="match status" value="1"/>
</dbReference>
<dbReference type="InterPro" id="IPR036856">
    <property type="entry name" value="Ald_Oxase/Xan_DH_a/b_sf"/>
</dbReference>
<dbReference type="SUPFAM" id="SSF54665">
    <property type="entry name" value="CO dehydrogenase molybdoprotein N-domain-like"/>
    <property type="match status" value="1"/>
</dbReference>
<organism evidence="4 5">
    <name type="scientific">Streptomyces rishiriensis</name>
    <dbReference type="NCBI Taxonomy" id="68264"/>
    <lineage>
        <taxon>Bacteria</taxon>
        <taxon>Bacillati</taxon>
        <taxon>Actinomycetota</taxon>
        <taxon>Actinomycetes</taxon>
        <taxon>Kitasatosporales</taxon>
        <taxon>Streptomycetaceae</taxon>
        <taxon>Streptomyces</taxon>
    </lineage>
</organism>
<evidence type="ECO:0000313" key="4">
    <source>
        <dbReference type="EMBL" id="MDQ0585075.1"/>
    </source>
</evidence>
<name>A0ABU0P123_STRRH</name>
<dbReference type="GO" id="GO:0004854">
    <property type="term" value="F:xanthine dehydrogenase activity"/>
    <property type="evidence" value="ECO:0007669"/>
    <property type="project" value="UniProtKB-EC"/>
</dbReference>
<dbReference type="Pfam" id="PF01315">
    <property type="entry name" value="Ald_Xan_dh_C"/>
    <property type="match status" value="1"/>
</dbReference>
<dbReference type="SMART" id="SM01008">
    <property type="entry name" value="Ald_Xan_dh_C"/>
    <property type="match status" value="1"/>
</dbReference>
<dbReference type="Pfam" id="PF20256">
    <property type="entry name" value="MoCoBD_2"/>
    <property type="match status" value="2"/>
</dbReference>
<dbReference type="EMBL" id="JAUSWV010000002">
    <property type="protein sequence ID" value="MDQ0585075.1"/>
    <property type="molecule type" value="Genomic_DNA"/>
</dbReference>
<gene>
    <name evidence="4" type="ORF">QF030_007253</name>
</gene>
<evidence type="ECO:0000256" key="2">
    <source>
        <dbReference type="ARBA" id="ARBA00023002"/>
    </source>
</evidence>
<dbReference type="PANTHER" id="PTHR11908:SF132">
    <property type="entry name" value="ALDEHYDE OXIDASE 1-RELATED"/>
    <property type="match status" value="1"/>
</dbReference>
<dbReference type="InterPro" id="IPR046867">
    <property type="entry name" value="AldOxase/xan_DH_MoCoBD2"/>
</dbReference>
<sequence>MTAVGAPAERREGREKVTGTARYAAEQPLPGRLFARPVPAAIARGRVTDVDDTAALALPGVVTVLTHRNAPRLAPADDATLAVLQDADVPNRGWFVALVVADSPEAARAGAAAVRVSFAEEPHDVTLTATHPQAYVPEKVNGMFPGVRELGDPDGAFADADVRVDVGYRVPPLHNHPMEPHASTAHWDGERLTVHTSSQGTTTVRGVLGKMFGLANERITVVAEHVGGGFGSKGTPRPDVVLATMATWHTGRPVTVVLPRRILPTSVGHRASTLHRLRLGADSDGRLTSLVHEVTTYTSRVKEFVEYAGIPARIMYAAPTLRSRHHVVRLDVPTPSWMRAPGEAPGMYALESAMDELAEALGRDPVEVRILNEPETEPDSGKPFSSRHLVECLREGARRFGWSERDPRPRARAAGPLLLGTGVAAATYPVQAYPSRAAARALPDGSFLVEVNAADIGTGARTVLAQIAADALEAPLERVRIRVGSSDLPAAPLAGGSSGTASWGWAVHEACTRLAAQLAGHQGPLPDEGLAARADTKGKADAESPFARHAFGAHFAEVSVDTVTGEVRVRRLLGVYAAGHILNSRTARSQFVGGMTMGLGMALTEGSTLDPAFGDFAESDLAAYHVPAHADVPDIEAHWIDEDDPHLNPLGGKGIGEIGIVGTAAALGNAVHHATGVRFRELPLTPDRVLTGLLEAPQHPAPAG</sequence>
<comment type="caution">
    <text evidence="4">The sequence shown here is derived from an EMBL/GenBank/DDBJ whole genome shotgun (WGS) entry which is preliminary data.</text>
</comment>
<dbReference type="InterPro" id="IPR000674">
    <property type="entry name" value="Ald_Oxase/Xan_DH_a/b"/>
</dbReference>